<protein>
    <recommendedName>
        <fullName evidence="11">Vacuolar protein sorting-associated protein 13A</fullName>
    </recommendedName>
</protein>
<feature type="domain" description="VPS13-like middle region" evidence="6">
    <location>
        <begin position="1092"/>
        <end position="1921"/>
    </location>
</feature>
<evidence type="ECO:0000259" key="8">
    <source>
        <dbReference type="Pfam" id="PF25037"/>
    </source>
</evidence>
<feature type="region of interest" description="Disordered" evidence="4">
    <location>
        <begin position="1393"/>
        <end position="1434"/>
    </location>
</feature>
<comment type="similarity">
    <text evidence="1">Belongs to the VPS13 family.</text>
</comment>
<keyword evidence="2" id="KW-0813">Transport</keyword>
<gene>
    <name evidence="9" type="ORF">M513_00307</name>
</gene>
<dbReference type="Pfam" id="PF12624">
    <property type="entry name" value="VPS13_N"/>
    <property type="match status" value="1"/>
</dbReference>
<organism evidence="9 10">
    <name type="scientific">Trichuris suis</name>
    <name type="common">pig whipworm</name>
    <dbReference type="NCBI Taxonomy" id="68888"/>
    <lineage>
        <taxon>Eukaryota</taxon>
        <taxon>Metazoa</taxon>
        <taxon>Ecdysozoa</taxon>
        <taxon>Nematoda</taxon>
        <taxon>Enoplea</taxon>
        <taxon>Dorylaimia</taxon>
        <taxon>Trichinellida</taxon>
        <taxon>Trichuridae</taxon>
        <taxon>Trichuris</taxon>
    </lineage>
</organism>
<evidence type="ECO:0000313" key="10">
    <source>
        <dbReference type="Proteomes" id="UP000030764"/>
    </source>
</evidence>
<keyword evidence="3" id="KW-0445">Lipid transport</keyword>
<evidence type="ECO:0000259" key="7">
    <source>
        <dbReference type="Pfam" id="PF25036"/>
    </source>
</evidence>
<dbReference type="Proteomes" id="UP000030764">
    <property type="component" value="Unassembled WGS sequence"/>
</dbReference>
<dbReference type="PANTHER" id="PTHR16166:SF93">
    <property type="entry name" value="INTERMEMBRANE LIPID TRANSFER PROTEIN VPS13"/>
    <property type="match status" value="1"/>
</dbReference>
<feature type="domain" description="Intermembrane lipid transfer protein VPS13-like C-terminal" evidence="8">
    <location>
        <begin position="3118"/>
        <end position="3219"/>
    </location>
</feature>
<evidence type="ECO:0000256" key="3">
    <source>
        <dbReference type="ARBA" id="ARBA00023055"/>
    </source>
</evidence>
<dbReference type="Pfam" id="PF25036">
    <property type="entry name" value="VPS13_VAB"/>
    <property type="match status" value="1"/>
</dbReference>
<accession>A0A085MN18</accession>
<dbReference type="EMBL" id="KL363183">
    <property type="protein sequence ID" value="KFD58614.1"/>
    <property type="molecule type" value="Genomic_DNA"/>
</dbReference>
<feature type="domain" description="Vacuolar protein sorting-associated protein 13 VPS13 adaptor binding" evidence="7">
    <location>
        <begin position="2010"/>
        <end position="2465"/>
    </location>
</feature>
<dbReference type="Pfam" id="PF25033">
    <property type="entry name" value="VPS13_M"/>
    <property type="match status" value="1"/>
</dbReference>
<evidence type="ECO:0008006" key="11">
    <source>
        <dbReference type="Google" id="ProtNLM"/>
    </source>
</evidence>
<dbReference type="PANTHER" id="PTHR16166">
    <property type="entry name" value="VACUOLAR PROTEIN SORTING-ASSOCIATED PROTEIN VPS13"/>
    <property type="match status" value="1"/>
</dbReference>
<dbReference type="GO" id="GO:0006623">
    <property type="term" value="P:protein targeting to vacuole"/>
    <property type="evidence" value="ECO:0007669"/>
    <property type="project" value="TreeGrafter"/>
</dbReference>
<feature type="compositionally biased region" description="Polar residues" evidence="4">
    <location>
        <begin position="1420"/>
        <end position="1433"/>
    </location>
</feature>
<dbReference type="GO" id="GO:0045053">
    <property type="term" value="P:protein retention in Golgi apparatus"/>
    <property type="evidence" value="ECO:0007669"/>
    <property type="project" value="TreeGrafter"/>
</dbReference>
<dbReference type="InterPro" id="IPR026854">
    <property type="entry name" value="VPS13_N"/>
</dbReference>
<feature type="domain" description="Chorein N-terminal" evidence="5">
    <location>
        <begin position="2"/>
        <end position="821"/>
    </location>
</feature>
<dbReference type="InterPro" id="IPR009543">
    <property type="entry name" value="VPS13_VAB"/>
</dbReference>
<name>A0A085MN18_9BILA</name>
<dbReference type="InterPro" id="IPR056747">
    <property type="entry name" value="VPS13-like_M"/>
</dbReference>
<proteinExistence type="inferred from homology"/>
<feature type="compositionally biased region" description="Polar residues" evidence="4">
    <location>
        <begin position="1602"/>
        <end position="1611"/>
    </location>
</feature>
<evidence type="ECO:0000259" key="5">
    <source>
        <dbReference type="Pfam" id="PF12624"/>
    </source>
</evidence>
<dbReference type="InterPro" id="IPR026847">
    <property type="entry name" value="VPS13"/>
</dbReference>
<evidence type="ECO:0000256" key="4">
    <source>
        <dbReference type="SAM" id="MobiDB-lite"/>
    </source>
</evidence>
<evidence type="ECO:0000313" key="9">
    <source>
        <dbReference type="EMBL" id="KFD58614.1"/>
    </source>
</evidence>
<evidence type="ECO:0000256" key="2">
    <source>
        <dbReference type="ARBA" id="ARBA00022448"/>
    </source>
</evidence>
<keyword evidence="10" id="KW-1185">Reference proteome</keyword>
<sequence>MVFETVVATILNKALGSYVENLDASQMNLGIWGGNVVLNNLNLKDTALDDLDLPVKLKSGFLGKNELFFQSWLLIITVLITEKLSLKIPWKNLYTEAVVAEVQGLYVLAVPNAGIKYNAEKEENTMVEAKKAELRRIEAAKEKPAQEPTAKQDTFVEKMTAQVIKNLQVIIRNIHIRYEDQFSNRDRPFALGVTLHELCFQTTDDNWKPCIVKELTTIIYKIAEMKSFSVYWNFNCKLVSDLGDRELIKESLMSGIAHDDYLPPDFRYILLPISIGAYLKLNPKPETDGTNFKTPKIRLSITVDKLGLNIEKFQYQGILEFLEAQEQFALNAKYRKYRPFMLPYHNHMKEWWHFAMNCILETQVRRVAKNWSWSHIKEHRELVKQYELAWLEKRTVKNISSEKLAIIDKAEKQLDVFNLIIARQQAELQIKRRGLKPVEEQGGWMSWVTGWWGGGGGEQKAAGGTANEIASQFEKAMTDEEKEKLYQAIDYQENQVPTQYPPEFIENAVEFKLIGFSVCIHDNTPEGKRQLVLEMGLRTVESTLEMRPSAGAIKFESKIGMFEIKGSDEKTAHAVVPILSPVLGKEKASRFSQVTFNFETNPLDHSCDQRISLLAQPLVITYHAYSINRLICVLRPPESVRLKQLTDAAMLKYEDIKSKSSAGLQHAMKYRKRMKVDLEILPTVLRIPDYGDYEKAESLLVLDVGNLSIKSVASPGLSLTEDFTHKTEEEKLSELVEKAYDTLNVELKSLKIVFAERTGQGTFDLSVATALLEPTGFKIVLQTAIVDDIKLPKTRICGTLPDLCFNISDIYLLKLLKLLLSIPTPPPPQTTKFELKLEEEEARKRPRIALQRASDIALIREEDEVNAEDGMKEVEPQDIKFNKQVQLEVKFILNQICLNVMKGEKATGHYVRFRLLSLGVELQMRTLDMSAKAYMGTIELCHFNYNGFDGKSPLYIVKKGGDGRAEHLLFVEYIQADRSNPFFQSGFESTEQNIRISAEPLVLSVHQEALVDVQNFLMSLQAEVASSNRQKVEAEVQQSTTNLVRSPSNTSLYSLKSAKVAFAKKGKKMKSVPELYYMVKLAAKLSGLRLTIGSAKGAISEVIVDGLNAKMLQRKDQTSTTVILKTVAIDYFDPDSRYKKILDVMGEEMFRLECIQYTRDKEQMLLDSSQQVDMCLIVRLAKMRFIFLNLWVNRLLNWLSPFQAAAERTASLAGTAIQEQARSAVEALQKGDISRIKLDVLVETPVIVLPASSKSTKALLANLGEWMRTLMHVSLFMSLLLAGKLTIGNEFSYLKMSDGVVVLDKMLLNLDDIKLSRVFLGKDSWTLGDERELLRPITFTISVVRNLSFDFYHTVPRIAVEGKLPEIEVRLTSEDYSVLMAILSENLAEVEEVAAPPPPTESIAASNDAAKGTNEKPAEATSTARKSVPSTDKPSLEKKVVEMKALFALERISVTLYRSSQQTVPQPFHEEFALAKLLLSSMQADAQMFANGEMTANFTLKAFTLDDLRKGSIGIRRLLDRKGGSTDGHLLSASFEKTLKVLDMGDQKTVTSSFVNARLDPLFLCLSADFLLNLSQFMAGQPDSAAAPAKTQPVKAKPAALANNSTVQKTPELSPPVAENQLNEMKVTLTVSSIEVALVEDSCRPDDTEAMFLLFKASVVLQSGNTQMTLNSSIENLEMMTGYFAEAKRSLGILAPCTLEFIYRKHDDTEEGTIKMSEVNIRVSPATIRLLSGALSEVMRNKADEIVAPSDSTEATVDILTPKRLKEEQFWFMKADTGVECVEDNKDKKPPTVTDNQQMSFEVEQISFCLEADCGRKKLPMIFMRSSLSGDISNWTCGLMIMSTVRCEIWYFNDNNNAWEPILEPVLQDEVYRPWEFQVMVRQNVEDASEVAEDREVLKPASTTISVMSENTLELTVTKSLLELSEKLGKAFNAAAKSGEPDAFQKVEKFTAPYMLKNITGVDVVVRSSSDFELPEKYSDRPVPHGLTVPLTCKSQYSKLSAIGMQKSPSLILEIEIPAWELIRHIDVSRAGQRAFPLPFRDENGDQYSLVADINTYLGSKIIMLRSPLMFYNTLPYDVELYFKKQENLQYGMKLTANGSEVAPPLTYVCRPYAEFFVRIADEKCDVAVRGLSWDSIRNASAPILLECNFECGRIFYVQASVKQVNAMVENSNQVNRFITIYSIWLEPPFSILNVLACPLKISANNMESETLDSGSSKSMFFLHPSVAKVNLQVDIDDTKYTCSIDLSTQLEEFNVLTFVATDSSVTYPELNFGLHKNSTRGTIQLAIYARLWMVNKTSLDIYYKEEGHNGCVFSHTADKGCMLMMSLSKKTFFAKKKLKMKVGDSGWSSGFPVDSVGSAGRITCTDSQKKSYEFSVKPSISEFGFTKICTITPFYQLKNMGKHDIQVRQADLSEWVLVKEKQCVGFWPDQKKNLFCTVRIEGTEEESQLFPFTDTFETLCRLSNKYVGVYICCSVSDSGVTIAFYDYEDGMIPAMVINHLTSVDAQFRQTGYSEEWKIVKPGYYVYYFWDSLVGQKTLTCTCEKSDKVFEVPLTYDGYEEFFLARDHPAYCISFLNGRQRTILFTDDLAICTNARQIYELEAADSEILVSLHGVGLSLMNDTIGKEVAYIALRSTGVIWEQKKKRFRAFPVADCRALETAYTKYLADAESSKMQEKHSRFMLHKMQIDFAEMKITKPVVREIRRSFQSGLTLQYRQSQHDLQIHVKINSIQIDNQLSGCVFRTMFAPTPVPKSVAAESVPKPFIEFTHIVRNPEHSTIPYVQYCKLLVQEMAVKVDQGFLNALMSMFASTSASQDDPEAEKYKRDIEYVEQGLEAYTLTETANEQKAFYNQFHLSPLKVHFSYSQGGSTSEDSQAPFMLHTELLSLLLKGVGVTLTEIQDVVLKLAYFERRSVFMSKNTLISEASGHYVKQVIMQLYVLVLGLDVIGNPFGLIRDLSTGVEQFFYEPIQGAIEGPEEFAEGLVVGVRSLFGHALGGTAGAVSRITGTLGKGIAALTMDADYQKRRQEMMNKRPTDLTSGIARGGTGAIMGVVDGVTGVFVKPIEGAREEGAIGFAKGLGKGLIGMVTRPVSGVVDFASSSLEAVKKATDVSEEVKRIRLARYVGQDKIVRPYSPAEAEGGSILQDLEKGKYFSTDKYVTHVPLTESGSEILIATDLRIMLISKNGITGGYSVEWKIPYNIIENDPVVSNASVTVFSRAVKQSGSLFGKKPSAGKIVHFMSQTQAEAFYRKLIQAYQASKYS</sequence>
<evidence type="ECO:0000259" key="6">
    <source>
        <dbReference type="Pfam" id="PF25033"/>
    </source>
</evidence>
<dbReference type="InterPro" id="IPR056748">
    <property type="entry name" value="VPS13-like_C"/>
</dbReference>
<dbReference type="Pfam" id="PF25037">
    <property type="entry name" value="VPS13_C"/>
    <property type="match status" value="1"/>
</dbReference>
<feature type="region of interest" description="Disordered" evidence="4">
    <location>
        <begin position="1583"/>
        <end position="1616"/>
    </location>
</feature>
<dbReference type="GO" id="GO:0006869">
    <property type="term" value="P:lipid transport"/>
    <property type="evidence" value="ECO:0007669"/>
    <property type="project" value="UniProtKB-KW"/>
</dbReference>
<evidence type="ECO:0000256" key="1">
    <source>
        <dbReference type="ARBA" id="ARBA00006545"/>
    </source>
</evidence>
<reference evidence="9 10" key="1">
    <citation type="journal article" date="2014" name="Nat. Genet.">
        <title>Genome and transcriptome of the porcine whipworm Trichuris suis.</title>
        <authorList>
            <person name="Jex A.R."/>
            <person name="Nejsum P."/>
            <person name="Schwarz E.M."/>
            <person name="Hu L."/>
            <person name="Young N.D."/>
            <person name="Hall R.S."/>
            <person name="Korhonen P.K."/>
            <person name="Liao S."/>
            <person name="Thamsborg S."/>
            <person name="Xia J."/>
            <person name="Xu P."/>
            <person name="Wang S."/>
            <person name="Scheerlinck J.P."/>
            <person name="Hofmann A."/>
            <person name="Sternberg P.W."/>
            <person name="Wang J."/>
            <person name="Gasser R.B."/>
        </authorList>
    </citation>
    <scope>NUCLEOTIDE SEQUENCE [LARGE SCALE GENOMIC DNA]</scope>
    <source>
        <strain evidence="9">DCEP-RM93M</strain>
    </source>
</reference>